<evidence type="ECO:0000313" key="2">
    <source>
        <dbReference type="Proteomes" id="UP001217089"/>
    </source>
</evidence>
<evidence type="ECO:0000313" key="1">
    <source>
        <dbReference type="EMBL" id="KAJ8318941.1"/>
    </source>
</evidence>
<dbReference type="PANTHER" id="PTHR22916:SF3">
    <property type="entry name" value="UDP-GLCNAC:BETAGAL BETA-1,3-N-ACETYLGLUCOSAMINYLTRANSFERASE-LIKE PROTEIN 1"/>
    <property type="match status" value="1"/>
</dbReference>
<name>A0ABQ9FRZ7_TEGGR</name>
<keyword evidence="2" id="KW-1185">Reference proteome</keyword>
<protein>
    <submittedName>
        <fullName evidence="1">Uncharacterized protein</fullName>
    </submittedName>
</protein>
<dbReference type="Proteomes" id="UP001217089">
    <property type="component" value="Unassembled WGS sequence"/>
</dbReference>
<organism evidence="1 2">
    <name type="scientific">Tegillarca granosa</name>
    <name type="common">Malaysian cockle</name>
    <name type="synonym">Anadara granosa</name>
    <dbReference type="NCBI Taxonomy" id="220873"/>
    <lineage>
        <taxon>Eukaryota</taxon>
        <taxon>Metazoa</taxon>
        <taxon>Spiralia</taxon>
        <taxon>Lophotrochozoa</taxon>
        <taxon>Mollusca</taxon>
        <taxon>Bivalvia</taxon>
        <taxon>Autobranchia</taxon>
        <taxon>Pteriomorphia</taxon>
        <taxon>Arcoida</taxon>
        <taxon>Arcoidea</taxon>
        <taxon>Arcidae</taxon>
        <taxon>Tegillarca</taxon>
    </lineage>
</organism>
<dbReference type="EMBL" id="JARBDR010000214">
    <property type="protein sequence ID" value="KAJ8318941.1"/>
    <property type="molecule type" value="Genomic_DNA"/>
</dbReference>
<accession>A0ABQ9FRZ7</accession>
<comment type="caution">
    <text evidence="1">The sequence shown here is derived from an EMBL/GenBank/DDBJ whole genome shotgun (WGS) entry which is preliminary data.</text>
</comment>
<gene>
    <name evidence="1" type="ORF">KUTeg_004032</name>
</gene>
<dbReference type="PANTHER" id="PTHR22916">
    <property type="entry name" value="GLYCOSYLTRANSFERASE"/>
    <property type="match status" value="1"/>
</dbReference>
<reference evidence="1 2" key="1">
    <citation type="submission" date="2022-12" db="EMBL/GenBank/DDBJ databases">
        <title>Chromosome-level genome of Tegillarca granosa.</title>
        <authorList>
            <person name="Kim J."/>
        </authorList>
    </citation>
    <scope>NUCLEOTIDE SEQUENCE [LARGE SCALE GENOMIC DNA]</scope>
    <source>
        <strain evidence="1">Teg-2019</strain>
        <tissue evidence="1">Adductor muscle</tissue>
    </source>
</reference>
<sequence length="194" mass="22867">MPTWFCSRDVYKNVGGFDEGGKGVPEDLIFFYKHLELGGSLLKVEADLLMDTIWKIRLEFLQKQILSKWSNFTIWNAGKQGRKFYRSLSKENQNKLDFEEKNPSEDFFIHFNIGLVIKDVKLKYRDDCMSVQEPDQKGINVDDLIFNTCHLYSATSISSLYYKIFTKLHKLAIFLRDYDQITECMRDLKDLDLF</sequence>
<proteinExistence type="predicted"/>